<evidence type="ECO:0000256" key="1">
    <source>
        <dbReference type="SAM" id="MobiDB-lite"/>
    </source>
</evidence>
<feature type="domain" description="VWFA" evidence="3">
    <location>
        <begin position="1646"/>
        <end position="1819"/>
    </location>
</feature>
<dbReference type="EMBL" id="JAKKPZ010000008">
    <property type="protein sequence ID" value="KAI1717984.1"/>
    <property type="molecule type" value="Genomic_DNA"/>
</dbReference>
<sequence>MLKCRETSSVLLAFFLCGIVGTIAENILEDCDNESPLQILVLFDILAPQEQAASFRTQQIRITKTLRHLDVVASGRNRSYALIAFHRLPVVLTQLNNAAQPESLNADKLINQIEALRPRRKRRSDESSPAKALHAAGEHTSRHGIAGAKTIVFLIHDGHNSDLIAETLEATAKLVEIRAEIFVISGTEVPNVAALVGYAQERSKVYTRQDETVQFFEALNERIGVCFEEENQGQRHRRKLASTKGQNDISSVTNEGHFDINKKDACISNKIDLLLLLDTSGSLFHSFSEEKQLLINLLERIDSSAFEEQSLQIGAIKFASNATVVLPLSTVTNQSKIEILETIRNIHFVGKTTKIAEAVEAGLKELESVKDRKALQIVALISDGHGQEFWNAAQIAGRKLRDSGAQVYAATTSTDFNIAELALYTGDDKRIFVDGNQTNFAPTISTIINHCIRVAPSTEDSISNILGKEDNNSTFAEVMASVDPFQRIISPPESLPQSNASTVHALKQAENTTSETATQFDLPNLAISSEEREEKDLNGLSRIFRDDQNLSKVPDDCLTDVVFLIDKANGASQAFEYVKQMELLANLVNKMDAEDIATQKVQLAAITFGGKNARTEVSFSQHMNKSDFVNVLMEIQAVKTHSSFSKGIQQAIKEIAENRRSKARLIVIVAWSGINGRNNDDELNHSANELLSIPRSEVFAVTLNPENKFERLKALSGDIFHVYVDARVRQFVEQASFALSACTLPPSDESKRHSKGQPESHEPLTSVEKVERLESAGRSLVKPNCNEDPVDLILIMDLSMHSPANIEEVDRRKHVAIDLLKQSPSMSYERRIRLALIKTGTTTTPLISLRNSIARDDAIFAIDRLEGISEGNSSLAQSLDIAKDEVKHFHREGARLAVVIFTADGKNAFDKLGHSIDPLLESGALGLVWLAAEKNEEVQPPLTLSELRLAGNKQGSWANEGLQSFDSRSKNAVERFLFSTRRQIFDCQAGPDAAKSRSTLPKLFSDTALALDDVIGSSSSDDTASIKLIQKKTSSKNSTSDDQLEQNKSLESNISDSLTNGSGGSVSNNVASEEKPLSTENPEGSPQPKVEISPQVTLSQETALTSTSSTELPSTIHPTVSFDLDADHPKVSILNEECKVDLIFVIDTSQSVAEEFQKQLQFAVDLVKRLPDEDFSQRVQVAAVSFHKSARVQFPFGQLKEKSAVLDALFAVEHTGGSTSAVSGVELAVDEIERARRKNARLMVVLISDGNSQDPWDKVLAAADRLRSVNADVYAVTVSHDYFFRELELYAGNKWFVYIDARIRQFLDEAETSLVECKSPSIPMSGSEKEAKSSTTESASTFATTEPSVTGSTEGSSSNGGECDNDPVDLLFILDTSTSVEKEFYAEKNFALDLVKVLPDADFQSRITIALSKFNGTAELQFGFGKEKTKNDVLYSIERIEHTGGQTSLVSGTKVAVAEAQAHHRPNSRLVIVIISDGNSQDEWQKAQETAQSLRKLGGEVFAVTLSKKYYFDELKEYTGNESHIYTDERITQFIQDVGQSVVRCSGANRNVEQITMPPTAEVSVTPSTTPKAEEQTHITGAPENASVNEEKGNAEKNESRGFSISSGTDFARDDKPIIAAAQREDKGTDAPLKSKSGRCKYSKMDVIIILDASTSRENVFEHQRELALSLIERLPISKDDTHVATGINSFTSVPTLRQNLGLGRDRKMVRKAIEDIKYHGGSTLTAEAVELAVKDLEQGRRPDALQVVVLMNDGMSQDLWERVLASSEKLAATGAERFGVALGQDVDLRELKHYIGNENRIYRDGETERFLNDVVSLLGDGEKDCSLQPSIEENGFEFQVDNACEKPQLDVVVLLDNSDNTPNLTDPKLNANRYLLLDVLGSLPLETHVKLTVVSFAGTPKLEYKFTDPQDREHIFEKIESIGPVRGQPSYAPAVEAALHYYNQNRRPDARGLFLVVGNGENAIDSTEQRSLASNSLRRTKGLTCHAVDSRKEIDTQTLTAYTGSSSRVYNYDRNAEFAKVLLALATAGQDCEVQREQPAAAALSLDESYSTSKPLTEENSSNIQRDIAAKSVDDLDDKKAFGIESADEQKRVVAPGTNDKIITPRPTIAPTTTLSTASANANIIESKSEGPAPKNTNNEEKVQKPINDRREQISQDVTSTTTELHVGQFTSSSTTSLLVITGELPISESTITTRTPILTSQRASTTPPRTSSSPPRSSSSLLPSFRLRTNEEILQRLEQARRNQITSSTSSRSASIGISGIGQSTQATTVRPLRRRISTPQTPLTSTSATTAKLSASENLQRQSASAAVIEPFRPGCLIDLILLFDSSGSVQETFEKEKQMAADVISNLRIGTNNARVALIKFAAIEKVKTIYTFDKPQSKDRILQALEDIPFSDGVTAIHGALLQAITEYTPLKGARPGVAEPLVIIFTDGFGQQDVTKEAEFLRRVIPRVYAVAVNHQYPISRPDLERITGESGRVFTDQNIAQLHTVLKNQFRSC</sequence>
<reference evidence="4" key="1">
    <citation type="submission" date="2022-01" db="EMBL/GenBank/DDBJ databases">
        <title>Genome Sequence Resource for Two Populations of Ditylenchus destructor, the Migratory Endoparasitic Phytonematode.</title>
        <authorList>
            <person name="Zhang H."/>
            <person name="Lin R."/>
            <person name="Xie B."/>
        </authorList>
    </citation>
    <scope>NUCLEOTIDE SEQUENCE</scope>
    <source>
        <strain evidence="4">BazhouSP</strain>
    </source>
</reference>
<feature type="region of interest" description="Disordered" evidence="1">
    <location>
        <begin position="746"/>
        <end position="766"/>
    </location>
</feature>
<dbReference type="InterPro" id="IPR050525">
    <property type="entry name" value="ECM_Assembly_Org"/>
</dbReference>
<feature type="compositionally biased region" description="Low complexity" evidence="1">
    <location>
        <begin position="2246"/>
        <end position="2268"/>
    </location>
</feature>
<dbReference type="SUPFAM" id="SSF53300">
    <property type="entry name" value="vWA-like"/>
    <property type="match status" value="9"/>
</dbReference>
<feature type="region of interest" description="Disordered" evidence="1">
    <location>
        <begin position="2128"/>
        <end position="2153"/>
    </location>
</feature>
<accession>A0AAD4NA68</accession>
<dbReference type="CDD" id="cd00198">
    <property type="entry name" value="vWFA"/>
    <property type="match status" value="3"/>
</dbReference>
<dbReference type="PROSITE" id="PS50234">
    <property type="entry name" value="VWFA"/>
    <property type="match status" value="9"/>
</dbReference>
<feature type="region of interest" description="Disordered" evidence="1">
    <location>
        <begin position="1318"/>
        <end position="1363"/>
    </location>
</feature>
<feature type="compositionally biased region" description="Low complexity" evidence="1">
    <location>
        <begin position="1333"/>
        <end position="1362"/>
    </location>
</feature>
<feature type="chain" id="PRO_5042178455" evidence="2">
    <location>
        <begin position="25"/>
        <end position="2500"/>
    </location>
</feature>
<dbReference type="Gene3D" id="3.40.50.410">
    <property type="entry name" value="von Willebrand factor, type A domain"/>
    <property type="match status" value="9"/>
</dbReference>
<feature type="domain" description="VWFA" evidence="3">
    <location>
        <begin position="1141"/>
        <end position="1314"/>
    </location>
</feature>
<keyword evidence="2" id="KW-0732">Signal</keyword>
<evidence type="ECO:0000256" key="2">
    <source>
        <dbReference type="SAM" id="SignalP"/>
    </source>
</evidence>
<dbReference type="PANTHER" id="PTHR24020">
    <property type="entry name" value="COLLAGEN ALPHA"/>
    <property type="match status" value="1"/>
</dbReference>
<feature type="domain" description="VWFA" evidence="3">
    <location>
        <begin position="1851"/>
        <end position="2026"/>
    </location>
</feature>
<dbReference type="Proteomes" id="UP001201812">
    <property type="component" value="Unassembled WGS sequence"/>
</dbReference>
<feature type="region of interest" description="Disordered" evidence="1">
    <location>
        <begin position="1032"/>
        <end position="1096"/>
    </location>
</feature>
<feature type="compositionally biased region" description="Low complexity" evidence="1">
    <location>
        <begin position="2280"/>
        <end position="2299"/>
    </location>
</feature>
<feature type="compositionally biased region" description="Polar residues" evidence="1">
    <location>
        <begin position="1046"/>
        <end position="1059"/>
    </location>
</feature>
<evidence type="ECO:0000313" key="4">
    <source>
        <dbReference type="EMBL" id="KAI1717984.1"/>
    </source>
</evidence>
<name>A0AAD4NA68_9BILA</name>
<feature type="compositionally biased region" description="Basic and acidic residues" evidence="1">
    <location>
        <begin position="748"/>
        <end position="766"/>
    </location>
</feature>
<dbReference type="Pfam" id="PF00092">
    <property type="entry name" value="VWA"/>
    <property type="match status" value="8"/>
</dbReference>
<feature type="region of interest" description="Disordered" evidence="1">
    <location>
        <begin position="2193"/>
        <end position="2227"/>
    </location>
</feature>
<keyword evidence="5" id="KW-1185">Reference proteome</keyword>
<feature type="signal peptide" evidence="2">
    <location>
        <begin position="1"/>
        <end position="24"/>
    </location>
</feature>
<feature type="domain" description="VWFA" evidence="3">
    <location>
        <begin position="272"/>
        <end position="447"/>
    </location>
</feature>
<feature type="domain" description="VWFA" evidence="3">
    <location>
        <begin position="560"/>
        <end position="739"/>
    </location>
</feature>
<proteinExistence type="predicted"/>
<dbReference type="InterPro" id="IPR036465">
    <property type="entry name" value="vWFA_dom_sf"/>
</dbReference>
<dbReference type="PANTHER" id="PTHR24020:SF20">
    <property type="entry name" value="PH DOMAIN-CONTAINING PROTEIN"/>
    <property type="match status" value="1"/>
</dbReference>
<dbReference type="CDD" id="cd01450">
    <property type="entry name" value="vWFA_subfamily_ECM"/>
    <property type="match status" value="3"/>
</dbReference>
<feature type="domain" description="VWFA" evidence="3">
    <location>
        <begin position="1369"/>
        <end position="1542"/>
    </location>
</feature>
<evidence type="ECO:0000313" key="5">
    <source>
        <dbReference type="Proteomes" id="UP001201812"/>
    </source>
</evidence>
<feature type="domain" description="VWFA" evidence="3">
    <location>
        <begin position="791"/>
        <end position="981"/>
    </location>
</feature>
<protein>
    <submittedName>
        <fullName evidence="4">von willebrand factor type A domain-containing protein</fullName>
    </submittedName>
</protein>
<dbReference type="InterPro" id="IPR002035">
    <property type="entry name" value="VWF_A"/>
</dbReference>
<comment type="caution">
    <text evidence="4">The sequence shown here is derived from an EMBL/GenBank/DDBJ whole genome shotgun (WGS) entry which is preliminary data.</text>
</comment>
<feature type="region of interest" description="Disordered" evidence="1">
    <location>
        <begin position="1561"/>
        <end position="1615"/>
    </location>
</feature>
<feature type="compositionally biased region" description="Basic and acidic residues" evidence="1">
    <location>
        <begin position="1589"/>
        <end position="1600"/>
    </location>
</feature>
<organism evidence="4 5">
    <name type="scientific">Ditylenchus destructor</name>
    <dbReference type="NCBI Taxonomy" id="166010"/>
    <lineage>
        <taxon>Eukaryota</taxon>
        <taxon>Metazoa</taxon>
        <taxon>Ecdysozoa</taxon>
        <taxon>Nematoda</taxon>
        <taxon>Chromadorea</taxon>
        <taxon>Rhabditida</taxon>
        <taxon>Tylenchina</taxon>
        <taxon>Tylenchomorpha</taxon>
        <taxon>Sphaerularioidea</taxon>
        <taxon>Anguinidae</taxon>
        <taxon>Anguininae</taxon>
        <taxon>Ditylenchus</taxon>
    </lineage>
</organism>
<gene>
    <name evidence="4" type="ORF">DdX_06393</name>
</gene>
<dbReference type="SMART" id="SM00327">
    <property type="entry name" value="VWA"/>
    <property type="match status" value="9"/>
</dbReference>
<feature type="compositionally biased region" description="Low complexity" evidence="1">
    <location>
        <begin position="2201"/>
        <end position="2227"/>
    </location>
</feature>
<evidence type="ECO:0000259" key="3">
    <source>
        <dbReference type="PROSITE" id="PS50234"/>
    </source>
</evidence>
<feature type="domain" description="VWFA" evidence="3">
    <location>
        <begin position="38"/>
        <end position="223"/>
    </location>
</feature>
<feature type="region of interest" description="Disordered" evidence="1">
    <location>
        <begin position="2242"/>
        <end position="2299"/>
    </location>
</feature>
<feature type="domain" description="VWFA" evidence="3">
    <location>
        <begin position="2322"/>
        <end position="2497"/>
    </location>
</feature>
<feature type="region of interest" description="Disordered" evidence="1">
    <location>
        <begin position="117"/>
        <end position="141"/>
    </location>
</feature>
<feature type="compositionally biased region" description="Basic and acidic residues" evidence="1">
    <location>
        <begin position="2139"/>
        <end position="2153"/>
    </location>
</feature>